<organism evidence="10 11">
    <name type="scientific">Shouchella clausii</name>
    <name type="common">Alkalihalobacillus clausii</name>
    <dbReference type="NCBI Taxonomy" id="79880"/>
    <lineage>
        <taxon>Bacteria</taxon>
        <taxon>Bacillati</taxon>
        <taxon>Bacillota</taxon>
        <taxon>Bacilli</taxon>
        <taxon>Bacillales</taxon>
        <taxon>Bacillaceae</taxon>
        <taxon>Shouchella</taxon>
    </lineage>
</organism>
<dbReference type="Pfam" id="PF04616">
    <property type="entry name" value="Glyco_hydro_43"/>
    <property type="match status" value="1"/>
</dbReference>
<dbReference type="CDD" id="cd18832">
    <property type="entry name" value="GH43_GsAbnA-like"/>
    <property type="match status" value="1"/>
</dbReference>
<dbReference type="SUPFAM" id="SSF75005">
    <property type="entry name" value="Arabinanase/levansucrase/invertase"/>
    <property type="match status" value="1"/>
</dbReference>
<name>A0A268RUR9_SHOCL</name>
<evidence type="ECO:0000313" key="10">
    <source>
        <dbReference type="EMBL" id="PAF24024.1"/>
    </source>
</evidence>
<evidence type="ECO:0000256" key="5">
    <source>
        <dbReference type="PIRSR" id="PIRSR606710-1"/>
    </source>
</evidence>
<dbReference type="InterPro" id="IPR032291">
    <property type="entry name" value="Abn2_C"/>
</dbReference>
<dbReference type="InterPro" id="IPR050727">
    <property type="entry name" value="GH43_arabinanases"/>
</dbReference>
<dbReference type="GO" id="GO:0005975">
    <property type="term" value="P:carbohydrate metabolic process"/>
    <property type="evidence" value="ECO:0007669"/>
    <property type="project" value="InterPro"/>
</dbReference>
<dbReference type="InterPro" id="IPR006710">
    <property type="entry name" value="Glyco_hydro_43"/>
</dbReference>
<dbReference type="Pfam" id="PF16369">
    <property type="entry name" value="GH43_C"/>
    <property type="match status" value="1"/>
</dbReference>
<dbReference type="GO" id="GO:0004553">
    <property type="term" value="F:hydrolase activity, hydrolyzing O-glycosyl compounds"/>
    <property type="evidence" value="ECO:0007669"/>
    <property type="project" value="InterPro"/>
</dbReference>
<proteinExistence type="inferred from homology"/>
<comment type="caution">
    <text evidence="10">The sequence shown here is derived from an EMBL/GenBank/DDBJ whole genome shotgun (WGS) entry which is preliminary data.</text>
</comment>
<evidence type="ECO:0000256" key="4">
    <source>
        <dbReference type="ARBA" id="ARBA00023295"/>
    </source>
</evidence>
<feature type="domain" description="Extracellular endo-alpha-(1-&gt;5)-L-arabinanase C-terminal" evidence="9">
    <location>
        <begin position="387"/>
        <end position="490"/>
    </location>
</feature>
<keyword evidence="8" id="KW-0732">Signal</keyword>
<feature type="chain" id="PRO_5012063098" evidence="8">
    <location>
        <begin position="28"/>
        <end position="497"/>
    </location>
</feature>
<dbReference type="PANTHER" id="PTHR43301:SF3">
    <property type="entry name" value="ARABINAN ENDO-1,5-ALPHA-L-ARABINOSIDASE A-RELATED"/>
    <property type="match status" value="1"/>
</dbReference>
<dbReference type="AlphaFoldDB" id="A0A268RUR9"/>
<evidence type="ECO:0000256" key="7">
    <source>
        <dbReference type="RuleBase" id="RU361187"/>
    </source>
</evidence>
<comment type="pathway">
    <text evidence="1">Glycan metabolism; L-arabinan degradation.</text>
</comment>
<evidence type="ECO:0000256" key="2">
    <source>
        <dbReference type="ARBA" id="ARBA00009865"/>
    </source>
</evidence>
<keyword evidence="4 7" id="KW-0326">Glycosidase</keyword>
<dbReference type="Proteomes" id="UP000216133">
    <property type="component" value="Unassembled WGS sequence"/>
</dbReference>
<dbReference type="PANTHER" id="PTHR43301">
    <property type="entry name" value="ARABINAN ENDO-1,5-ALPHA-L-ARABINOSIDASE"/>
    <property type="match status" value="1"/>
</dbReference>
<accession>A0A268RUR9</accession>
<comment type="similarity">
    <text evidence="2 7">Belongs to the glycosyl hydrolase 43 family.</text>
</comment>
<dbReference type="Gene3D" id="2.115.10.20">
    <property type="entry name" value="Glycosyl hydrolase domain, family 43"/>
    <property type="match status" value="1"/>
</dbReference>
<evidence type="ECO:0000313" key="11">
    <source>
        <dbReference type="Proteomes" id="UP000216133"/>
    </source>
</evidence>
<evidence type="ECO:0000256" key="6">
    <source>
        <dbReference type="PIRSR" id="PIRSR606710-2"/>
    </source>
</evidence>
<evidence type="ECO:0000256" key="8">
    <source>
        <dbReference type="SAM" id="SignalP"/>
    </source>
</evidence>
<dbReference type="EMBL" id="NPBS01000130">
    <property type="protein sequence ID" value="PAF24024.1"/>
    <property type="molecule type" value="Genomic_DNA"/>
</dbReference>
<evidence type="ECO:0000259" key="9">
    <source>
        <dbReference type="Pfam" id="PF16369"/>
    </source>
</evidence>
<dbReference type="InterPro" id="IPR023296">
    <property type="entry name" value="Glyco_hydro_beta-prop_sf"/>
</dbReference>
<gene>
    <name evidence="10" type="ORF">CHH61_20890</name>
</gene>
<protein>
    <submittedName>
        <fullName evidence="10">Endo-alpha-(1-&gt;5)-L-arabinanase</fullName>
    </submittedName>
</protein>
<evidence type="ECO:0000256" key="1">
    <source>
        <dbReference type="ARBA" id="ARBA00004834"/>
    </source>
</evidence>
<feature type="site" description="Important for catalytic activity, responsible for pKa modulation of the active site Glu and correct orientation of both the proton donor and substrate" evidence="6">
    <location>
        <position position="189"/>
    </location>
</feature>
<sequence>MRMGKQRLFSSLLAFMFILAIATPVQAGDIRQNKAFHIQGLKSGAPTFTEASVHDPSVIKADGVYYVFGSHLASAKTSDLLNWQQISTHVHNGNPLIQNVYEELAEAFEWANSDTLWAADVIQLEDGRYYMYYNACQGDAPRSALGVAVADDIEGLYKNLGVFLKSGMWGEESPDGTIYDANVHPNAIDPHTFFDHEGKLWMVYGSYSGGIFILEMDPNTGFPLPGQGYGIHLTGGNHSRIEAPYIHYDHTTGYYYLYLTFGGLDATGGYNMRVARAKQPTGPYVDAEGRFMSGAKGAPGTFFDDASIEPFGVKQMGNFFFKREPGETGSSLGTGYVSPGHNSVYYDEEKGKIFLFFHTRFPGRGELHEIRVHQMVMNEKGWPVIAPYRYTGESLAKVEDEDVVGDYKFINHGKEITADIKESTMIRLEANKQLSGAVTGTWEKTGDYNIELQINGATYYGVFIRQWNPVSNRETLTFTALSDEGIAIWGSQIERDR</sequence>
<dbReference type="Gene3D" id="2.40.128.10">
    <property type="match status" value="1"/>
</dbReference>
<reference evidence="10 11" key="1">
    <citation type="submission" date="2017-07" db="EMBL/GenBank/DDBJ databases">
        <title>Isolation and whole genome analysis of endospore-forming bacteria from heroin.</title>
        <authorList>
            <person name="Kalinowski J."/>
            <person name="Ahrens B."/>
            <person name="Al-Dilaimi A."/>
            <person name="Winkler A."/>
            <person name="Wibberg D."/>
            <person name="Schleenbecker U."/>
            <person name="Ruckert C."/>
            <person name="Wolfel R."/>
            <person name="Grass G."/>
        </authorList>
    </citation>
    <scope>NUCLEOTIDE SEQUENCE [LARGE SCALE GENOMIC DNA]</scope>
    <source>
        <strain evidence="10 11">7523-2</strain>
    </source>
</reference>
<feature type="active site" description="Proton donor" evidence="5">
    <location>
        <position position="242"/>
    </location>
</feature>
<feature type="active site" description="Proton acceptor" evidence="5">
    <location>
        <position position="55"/>
    </location>
</feature>
<evidence type="ECO:0000256" key="3">
    <source>
        <dbReference type="ARBA" id="ARBA00022801"/>
    </source>
</evidence>
<feature type="signal peptide" evidence="8">
    <location>
        <begin position="1"/>
        <end position="27"/>
    </location>
</feature>
<keyword evidence="3 7" id="KW-0378">Hydrolase</keyword>